<dbReference type="KEGG" id="pfj:MYCFIDRAFT_198701"/>
<evidence type="ECO:0000256" key="1">
    <source>
        <dbReference type="SAM" id="MobiDB-lite"/>
    </source>
</evidence>
<dbReference type="VEuPathDB" id="FungiDB:MYCFIDRAFT_198701"/>
<organism evidence="2 3">
    <name type="scientific">Pseudocercospora fijiensis (strain CIRAD86)</name>
    <name type="common">Black leaf streak disease fungus</name>
    <name type="synonym">Mycosphaerella fijiensis</name>
    <dbReference type="NCBI Taxonomy" id="383855"/>
    <lineage>
        <taxon>Eukaryota</taxon>
        <taxon>Fungi</taxon>
        <taxon>Dikarya</taxon>
        <taxon>Ascomycota</taxon>
        <taxon>Pezizomycotina</taxon>
        <taxon>Dothideomycetes</taxon>
        <taxon>Dothideomycetidae</taxon>
        <taxon>Mycosphaerellales</taxon>
        <taxon>Mycosphaerellaceae</taxon>
        <taxon>Pseudocercospora</taxon>
    </lineage>
</organism>
<reference evidence="2 3" key="1">
    <citation type="journal article" date="2012" name="PLoS Pathog.">
        <title>Diverse lifestyles and strategies of plant pathogenesis encoded in the genomes of eighteen Dothideomycetes fungi.</title>
        <authorList>
            <person name="Ohm R.A."/>
            <person name="Feau N."/>
            <person name="Henrissat B."/>
            <person name="Schoch C.L."/>
            <person name="Horwitz B.A."/>
            <person name="Barry K.W."/>
            <person name="Condon B.J."/>
            <person name="Copeland A.C."/>
            <person name="Dhillon B."/>
            <person name="Glaser F."/>
            <person name="Hesse C.N."/>
            <person name="Kosti I."/>
            <person name="LaButti K."/>
            <person name="Lindquist E.A."/>
            <person name="Lucas S."/>
            <person name="Salamov A.A."/>
            <person name="Bradshaw R.E."/>
            <person name="Ciuffetti L."/>
            <person name="Hamelin R.C."/>
            <person name="Kema G.H.J."/>
            <person name="Lawrence C."/>
            <person name="Scott J.A."/>
            <person name="Spatafora J.W."/>
            <person name="Turgeon B.G."/>
            <person name="de Wit P.J.G.M."/>
            <person name="Zhong S."/>
            <person name="Goodwin S.B."/>
            <person name="Grigoriev I.V."/>
        </authorList>
    </citation>
    <scope>NUCLEOTIDE SEQUENCE [LARGE SCALE GENOMIC DNA]</scope>
    <source>
        <strain evidence="2 3">CIRAD86</strain>
    </source>
</reference>
<keyword evidence="3" id="KW-1185">Reference proteome</keyword>
<protein>
    <submittedName>
        <fullName evidence="2">Uncharacterized protein</fullName>
    </submittedName>
</protein>
<dbReference type="GeneID" id="19335748"/>
<dbReference type="RefSeq" id="XP_007929409.1">
    <property type="nucleotide sequence ID" value="XM_007931218.1"/>
</dbReference>
<dbReference type="AlphaFoldDB" id="M2ZN01"/>
<evidence type="ECO:0000313" key="3">
    <source>
        <dbReference type="Proteomes" id="UP000016932"/>
    </source>
</evidence>
<gene>
    <name evidence="2" type="ORF">MYCFIDRAFT_198701</name>
</gene>
<feature type="compositionally biased region" description="Acidic residues" evidence="1">
    <location>
        <begin position="279"/>
        <end position="294"/>
    </location>
</feature>
<accession>M2ZN01</accession>
<dbReference type="OrthoDB" id="3649809at2759"/>
<dbReference type="Proteomes" id="UP000016932">
    <property type="component" value="Unassembled WGS sequence"/>
</dbReference>
<feature type="region of interest" description="Disordered" evidence="1">
    <location>
        <begin position="142"/>
        <end position="171"/>
    </location>
</feature>
<name>M2ZN01_PSEFD</name>
<sequence>MAANFTTSECTPRQDDLSLQHKVDAAINEAISRGDPDLAVNMAQTHVNSFGNAELRSMLSNALHRADCGNDRQQLETYQSKLRRRYMPSIKHKKAYVRDTYQYAGFMRLLVRLRQDGKAKTEQRVAERLALELQREYSDNLASAAEGRVGGPLKDTESKNDSPGTRVSEAVDETAQCSRPAICSEVIEDDLVYSPPQVMTAKPSEHHANSAKAEVIEMANPTRSHPIPSVEVHTPIRPGPQKCEIQPLCSNFGERWYCDVHSITLCTARALKRHRREEEEGCEVSDDGSGGDEVEVARAGPPKPTPRMIGKEEPEAVMIAPRKGRYDRHGILIPNTAEDKELVKRFLAAKKEK</sequence>
<dbReference type="HOGENOM" id="CLU_785566_0_0_1"/>
<evidence type="ECO:0000313" key="2">
    <source>
        <dbReference type="EMBL" id="EME80489.1"/>
    </source>
</evidence>
<dbReference type="EMBL" id="KB446561">
    <property type="protein sequence ID" value="EME80489.1"/>
    <property type="molecule type" value="Genomic_DNA"/>
</dbReference>
<feature type="region of interest" description="Disordered" evidence="1">
    <location>
        <begin position="276"/>
        <end position="322"/>
    </location>
</feature>
<proteinExistence type="predicted"/>